<evidence type="ECO:0000256" key="1">
    <source>
        <dbReference type="ARBA" id="ARBA00004236"/>
    </source>
</evidence>
<keyword evidence="6" id="KW-0029">Amino-acid transport</keyword>
<sequence>MRKDVEGADHEKKGTVWSATAHIVAAVIGSGVLALAWSVAQFGWIVGPIVLLGFSCVTYYTSTLLANCYRYPDPVNGEVNHAYIDAVRSYLGPREVLLCGWAQYINLWGTLVGYTITAATSMIAVQRSNCFHRYGHGARCPTSGSTLMLVFGFIQVVLSQLPSLENITWLSVVAVATSFGYSFIGLGLCVAKWVSHGEVRGTLSGSSGASPDDRAWNALLALGNIAFAYTFADVLIEIQSTLKSPPAENKTMKTAAFYGIGLTTIFYLSLGCIGYAAFGNDAPGNILTGFGFYEPFWLVDVANICIIIHLAGAYQVYAQPIFARFEEQIASRWPEAKFIHRTYSFSVPFTRNGPLSFTLSKLVLRTIFILFTTLVAMLLPFFNAVLGLIGALGFWPLSVYFPVSMHISQAKIRTGAPKWLWLQGLSFVCLLISVGASIGSVADITKNLKNAVPFKLQY</sequence>
<evidence type="ECO:0000256" key="2">
    <source>
        <dbReference type="ARBA" id="ARBA00022448"/>
    </source>
</evidence>
<keyword evidence="2" id="KW-0813">Transport</keyword>
<feature type="transmembrane region" description="Helical" evidence="10">
    <location>
        <begin position="169"/>
        <end position="195"/>
    </location>
</feature>
<feature type="transmembrane region" description="Helical" evidence="10">
    <location>
        <begin position="145"/>
        <end position="162"/>
    </location>
</feature>
<feature type="transmembrane region" description="Helical" evidence="10">
    <location>
        <begin position="42"/>
        <end position="61"/>
    </location>
</feature>
<keyword evidence="7 10" id="KW-1133">Transmembrane helix</keyword>
<dbReference type="GO" id="GO:0005886">
    <property type="term" value="C:plasma membrane"/>
    <property type="evidence" value="ECO:0007669"/>
    <property type="project" value="UniProtKB-SubCell"/>
</dbReference>
<comment type="subcellular location">
    <subcellularLocation>
        <location evidence="1">Cell membrane</location>
    </subcellularLocation>
</comment>
<feature type="transmembrane region" description="Helical" evidence="10">
    <location>
        <begin position="419"/>
        <end position="442"/>
    </location>
</feature>
<protein>
    <submittedName>
        <fullName evidence="12">Amino acid permease 6</fullName>
    </submittedName>
</protein>
<reference evidence="12" key="2">
    <citation type="submission" date="2023-04" db="EMBL/GenBank/DDBJ databases">
        <authorList>
            <person name="Bruccoleri R.E."/>
            <person name="Oakeley E.J."/>
            <person name="Faust A.-M."/>
            <person name="Dessus-Babus S."/>
            <person name="Altorfer M."/>
            <person name="Burckhardt D."/>
            <person name="Oertli M."/>
            <person name="Naumann U."/>
            <person name="Petersen F."/>
            <person name="Wong J."/>
        </authorList>
    </citation>
    <scope>NUCLEOTIDE SEQUENCE</scope>
    <source>
        <strain evidence="12">GSM-AAB239-AS_SAM_17_03QT</strain>
        <tissue evidence="12">Leaf</tissue>
    </source>
</reference>
<evidence type="ECO:0000256" key="8">
    <source>
        <dbReference type="ARBA" id="ARBA00023136"/>
    </source>
</evidence>
<proteinExistence type="inferred from homology"/>
<dbReference type="InterPro" id="IPR013057">
    <property type="entry name" value="AA_transpt_TM"/>
</dbReference>
<dbReference type="GO" id="GO:0006865">
    <property type="term" value="P:amino acid transport"/>
    <property type="evidence" value="ECO:0007669"/>
    <property type="project" value="UniProtKB-KW"/>
</dbReference>
<evidence type="ECO:0000256" key="4">
    <source>
        <dbReference type="ARBA" id="ARBA00022692"/>
    </source>
</evidence>
<evidence type="ECO:0000313" key="13">
    <source>
        <dbReference type="Proteomes" id="UP001140949"/>
    </source>
</evidence>
<feature type="transmembrane region" description="Helical" evidence="10">
    <location>
        <begin position="296"/>
        <end position="317"/>
    </location>
</feature>
<evidence type="ECO:0000256" key="9">
    <source>
        <dbReference type="ARBA" id="ARBA00061463"/>
    </source>
</evidence>
<dbReference type="EMBL" id="JANAVB010027997">
    <property type="protein sequence ID" value="KAJ6817196.1"/>
    <property type="molecule type" value="Genomic_DNA"/>
</dbReference>
<dbReference type="GO" id="GO:0015293">
    <property type="term" value="F:symporter activity"/>
    <property type="evidence" value="ECO:0007669"/>
    <property type="project" value="UniProtKB-KW"/>
</dbReference>
<evidence type="ECO:0000256" key="5">
    <source>
        <dbReference type="ARBA" id="ARBA00022847"/>
    </source>
</evidence>
<dbReference type="FunFam" id="1.20.1740.10:FF:000055">
    <property type="entry name" value="Amino acid permease 6"/>
    <property type="match status" value="1"/>
</dbReference>
<keyword evidence="8 10" id="KW-0472">Membrane</keyword>
<keyword evidence="4 10" id="KW-0812">Transmembrane</keyword>
<feature type="transmembrane region" description="Helical" evidence="10">
    <location>
        <begin position="256"/>
        <end position="276"/>
    </location>
</feature>
<name>A0AAX6FLF8_IRIPA</name>
<comment type="caution">
    <text evidence="12">The sequence shown here is derived from an EMBL/GenBank/DDBJ whole genome shotgun (WGS) entry which is preliminary data.</text>
</comment>
<keyword evidence="13" id="KW-1185">Reference proteome</keyword>
<evidence type="ECO:0000259" key="11">
    <source>
        <dbReference type="Pfam" id="PF01490"/>
    </source>
</evidence>
<comment type="similarity">
    <text evidence="9">Belongs to the amino acid/polyamine transporter 2 family. Amino acid/auxin permease (AAAP) (TC 2.A.18.2) subfamily.</text>
</comment>
<feature type="transmembrane region" description="Helical" evidence="10">
    <location>
        <begin position="104"/>
        <end position="125"/>
    </location>
</feature>
<dbReference type="AlphaFoldDB" id="A0AAX6FLF8"/>
<evidence type="ECO:0000313" key="12">
    <source>
        <dbReference type="EMBL" id="KAJ6817196.1"/>
    </source>
</evidence>
<gene>
    <name evidence="12" type="ORF">M6B38_411630</name>
</gene>
<keyword evidence="5" id="KW-0769">Symport</keyword>
<reference evidence="12" key="1">
    <citation type="journal article" date="2023" name="GigaByte">
        <title>Genome assembly of the bearded iris, Iris pallida Lam.</title>
        <authorList>
            <person name="Bruccoleri R.E."/>
            <person name="Oakeley E.J."/>
            <person name="Faust A.M.E."/>
            <person name="Altorfer M."/>
            <person name="Dessus-Babus S."/>
            <person name="Burckhardt D."/>
            <person name="Oertli M."/>
            <person name="Naumann U."/>
            <person name="Petersen F."/>
            <person name="Wong J."/>
        </authorList>
    </citation>
    <scope>NUCLEOTIDE SEQUENCE</scope>
    <source>
        <strain evidence="12">GSM-AAB239-AS_SAM_17_03QT</strain>
    </source>
</reference>
<feature type="transmembrane region" description="Helical" evidence="10">
    <location>
        <begin position="362"/>
        <end position="382"/>
    </location>
</feature>
<evidence type="ECO:0000256" key="7">
    <source>
        <dbReference type="ARBA" id="ARBA00022989"/>
    </source>
</evidence>
<dbReference type="Pfam" id="PF01490">
    <property type="entry name" value="Aa_trans"/>
    <property type="match status" value="1"/>
</dbReference>
<dbReference type="Proteomes" id="UP001140949">
    <property type="component" value="Unassembled WGS sequence"/>
</dbReference>
<dbReference type="PANTHER" id="PTHR48017">
    <property type="entry name" value="OS05G0424000 PROTEIN-RELATED"/>
    <property type="match status" value="1"/>
</dbReference>
<keyword evidence="3" id="KW-1003">Cell membrane</keyword>
<organism evidence="12 13">
    <name type="scientific">Iris pallida</name>
    <name type="common">Sweet iris</name>
    <dbReference type="NCBI Taxonomy" id="29817"/>
    <lineage>
        <taxon>Eukaryota</taxon>
        <taxon>Viridiplantae</taxon>
        <taxon>Streptophyta</taxon>
        <taxon>Embryophyta</taxon>
        <taxon>Tracheophyta</taxon>
        <taxon>Spermatophyta</taxon>
        <taxon>Magnoliopsida</taxon>
        <taxon>Liliopsida</taxon>
        <taxon>Asparagales</taxon>
        <taxon>Iridaceae</taxon>
        <taxon>Iridoideae</taxon>
        <taxon>Irideae</taxon>
        <taxon>Iris</taxon>
    </lineage>
</organism>
<accession>A0AAX6FLF8</accession>
<evidence type="ECO:0000256" key="10">
    <source>
        <dbReference type="SAM" id="Phobius"/>
    </source>
</evidence>
<feature type="transmembrane region" description="Helical" evidence="10">
    <location>
        <begin position="16"/>
        <end position="36"/>
    </location>
</feature>
<evidence type="ECO:0000256" key="3">
    <source>
        <dbReference type="ARBA" id="ARBA00022475"/>
    </source>
</evidence>
<feature type="domain" description="Amino acid transporter transmembrane" evidence="11">
    <location>
        <begin position="13"/>
        <end position="443"/>
    </location>
</feature>
<evidence type="ECO:0000256" key="6">
    <source>
        <dbReference type="ARBA" id="ARBA00022970"/>
    </source>
</evidence>